<comment type="caution">
    <text evidence="1">The sequence shown here is derived from an EMBL/GenBank/DDBJ whole genome shotgun (WGS) entry which is preliminary data.</text>
</comment>
<name>A0A0F9JQD6_9ZZZZ</name>
<dbReference type="AlphaFoldDB" id="A0A0F9JQD6"/>
<gene>
    <name evidence="1" type="ORF">LCGC14_1426190</name>
</gene>
<accession>A0A0F9JQD6</accession>
<reference evidence="1" key="1">
    <citation type="journal article" date="2015" name="Nature">
        <title>Complex archaea that bridge the gap between prokaryotes and eukaryotes.</title>
        <authorList>
            <person name="Spang A."/>
            <person name="Saw J.H."/>
            <person name="Jorgensen S.L."/>
            <person name="Zaremba-Niedzwiedzka K."/>
            <person name="Martijn J."/>
            <person name="Lind A.E."/>
            <person name="van Eijk R."/>
            <person name="Schleper C."/>
            <person name="Guy L."/>
            <person name="Ettema T.J."/>
        </authorList>
    </citation>
    <scope>NUCLEOTIDE SEQUENCE</scope>
</reference>
<dbReference type="EMBL" id="LAZR01009562">
    <property type="protein sequence ID" value="KKM71868.1"/>
    <property type="molecule type" value="Genomic_DNA"/>
</dbReference>
<protein>
    <submittedName>
        <fullName evidence="1">Uncharacterized protein</fullName>
    </submittedName>
</protein>
<evidence type="ECO:0000313" key="1">
    <source>
        <dbReference type="EMBL" id="KKM71868.1"/>
    </source>
</evidence>
<organism evidence="1">
    <name type="scientific">marine sediment metagenome</name>
    <dbReference type="NCBI Taxonomy" id="412755"/>
    <lineage>
        <taxon>unclassified sequences</taxon>
        <taxon>metagenomes</taxon>
        <taxon>ecological metagenomes</taxon>
    </lineage>
</organism>
<proteinExistence type="predicted"/>
<sequence length="147" mass="16939">MTKIKGYKSISEFIREVIDDKMNLQKIVDDFKNKNPPLDIEKIEIPEFIPDGKYLGISRNTIVIIEDSMQEAMKKLFAKFPESATGIIRKGKEIESFETLYSLFSASNTKCYHQTKIYNNFYPMLEFSIINNGETRSLIGLIDTVLP</sequence>